<reference evidence="16" key="2">
    <citation type="submission" date="2011-01" db="EMBL/GenBank/DDBJ databases">
        <title>The complete genome of Nitratifractor salsuginis DSM 16511.</title>
        <authorList>
            <consortium name="US DOE Joint Genome Institute (JGI-PGF)"/>
            <person name="Lucas S."/>
            <person name="Copeland A."/>
            <person name="Lapidus A."/>
            <person name="Bruce D."/>
            <person name="Goodwin L."/>
            <person name="Pitluck S."/>
            <person name="Kyrpides N."/>
            <person name="Mavromatis K."/>
            <person name="Ivanova N."/>
            <person name="Mikhailova N."/>
            <person name="Zeytun A."/>
            <person name="Detter J.C."/>
            <person name="Tapia R."/>
            <person name="Han C."/>
            <person name="Land M."/>
            <person name="Hauser L."/>
            <person name="Markowitz V."/>
            <person name="Cheng J.-F."/>
            <person name="Hugenholtz P."/>
            <person name="Woyke T."/>
            <person name="Wu D."/>
            <person name="Tindall B."/>
            <person name="Schuetze A."/>
            <person name="Brambilla E."/>
            <person name="Klenk H.-P."/>
            <person name="Eisen J.A."/>
        </authorList>
    </citation>
    <scope>NUCLEOTIDE SEQUENCE [LARGE SCALE GENOMIC DNA]</scope>
    <source>
        <strain evidence="16">DSM 16511 / JCM 12458 / E9I37-1</strain>
    </source>
</reference>
<gene>
    <name evidence="12" type="primary">cas9</name>
    <name evidence="15" type="ordered locus">Nitsa_1472</name>
</gene>
<organism evidence="15 16">
    <name type="scientific">Nitratifractor salsuginis (strain DSM 16511 / JCM 12458 / E9I37-1)</name>
    <dbReference type="NCBI Taxonomy" id="749222"/>
    <lineage>
        <taxon>Bacteria</taxon>
        <taxon>Pseudomonadati</taxon>
        <taxon>Campylobacterota</taxon>
        <taxon>Epsilonproteobacteria</taxon>
        <taxon>Campylobacterales</taxon>
        <taxon>Sulfurovaceae</taxon>
        <taxon>Nitratifractor</taxon>
    </lineage>
</organism>
<dbReference type="GO" id="GO:0051607">
    <property type="term" value="P:defense response to virus"/>
    <property type="evidence" value="ECO:0007669"/>
    <property type="project" value="UniProtKB-UniRule"/>
</dbReference>
<comment type="domain">
    <text evidence="12">Has 2 endonuclease domains. The discontinuous RuvC-like domain cleaves the target DNA noncomplementary to crRNA while the HNH nuclease domain cleaves the target DNA complementary to crRNA.</text>
</comment>
<feature type="domain" description="EH" evidence="13">
    <location>
        <begin position="372"/>
        <end position="416"/>
    </location>
</feature>
<dbReference type="GO" id="GO:0046872">
    <property type="term" value="F:metal ion binding"/>
    <property type="evidence" value="ECO:0007669"/>
    <property type="project" value="UniProtKB-UniRule"/>
</dbReference>
<evidence type="ECO:0000256" key="2">
    <source>
        <dbReference type="ARBA" id="ARBA00022722"/>
    </source>
</evidence>
<feature type="active site" description="Proton acceptor for HNH nuclease domain" evidence="12">
    <location>
        <position position="611"/>
    </location>
</feature>
<evidence type="ECO:0000256" key="3">
    <source>
        <dbReference type="ARBA" id="ARBA00022723"/>
    </source>
</evidence>
<proteinExistence type="inferred from homology"/>
<keyword evidence="10" id="KW-0464">Manganese</keyword>
<dbReference type="InterPro" id="IPR036397">
    <property type="entry name" value="RNaseH_sf"/>
</dbReference>
<dbReference type="GO" id="GO:0043571">
    <property type="term" value="P:maintenance of CRISPR repeat elements"/>
    <property type="evidence" value="ECO:0007669"/>
    <property type="project" value="UniProtKB-UniRule"/>
</dbReference>
<feature type="active site" description="For RuvC-like nuclease domain" evidence="12">
    <location>
        <position position="8"/>
    </location>
</feature>
<evidence type="ECO:0000256" key="10">
    <source>
        <dbReference type="ARBA" id="ARBA00023211"/>
    </source>
</evidence>
<dbReference type="GO" id="GO:0003677">
    <property type="term" value="F:DNA binding"/>
    <property type="evidence" value="ECO:0007669"/>
    <property type="project" value="UniProtKB-UniRule"/>
</dbReference>
<keyword evidence="8 12" id="KW-0051">Antiviral defense</keyword>
<sequence>MKKILGVDLGITSFGYAILQETGKDLYRCLDNSVVMRNNPYDEKSGESSQSIRSTQKSMRRLIEKRKKRIRCVAQTMERYGILDYSETMKINDPKNNPIKNRWQLRAVDAWKRPLSPQELFAIFAHMAKHRGYKSIATEDLIYELELELGLNDPEKESEKKADERRQVYNALRHLEELRKKYGGETIAQTIHRAVEAGDLRSYRNHDDYEKMIRREDIEEEIEKVLLRQAELGALGLPEEQVSELIDELKACITDQEMPTIDESLFGKCTFYKDELAAPAYSYLYDLYRLYKKLADLNIDGYEVTQEDREKVIEWVEKKIAQGKNLKKITHKDLRKILGLAPEQKIFGVEDERIVKGKKEPRTFVPFFFLADIAKFKELFASIQKHPDALQIFRELAEILQRSKTPQEALDRLRALMAGKGIDTDDRELLELFKNKRSGTRELSHRYILEALPLFLEGYDEKEVQRILGFDDREDYSRYPKSLRHLHLREGNLFEKEENPINNHAVKSLASWALGLIADLSWRYGPFDEIILETTRDALPEKIRKEIDKAMREREKALDKIIGKYKKEFPSIDKRLARKIQLWERQKGLDLYSGKVINLSQLLDGSADIEHIVPQSLGGLSTDYNTIVTLKSVNAAKGNRLPGDWLAGNPDYRERIGMLSEKGLIDWKKRKNLLAQSLDEIYTENTHSKGIRATSYLEALVAQVLKRYYPFPDPELRKNGIGVRMIPGKVTSKTRSLLGIKSKSRETNFHHAEDALILSTLTRGWQNRLHRMLRDNYGKSEAELKELWKKYMPHIEGLTLADYIDEAFRRFMSKGEESLFYRDMFDTIRSISYWVDKKPLSASSHKETVYSSRHEVPTLRKNILEAFDSLNVIKDRHKLTTEEFMKRYDKEIRQKLWLHRIGNTNDESYRAVEERATQIAQILTRYQLMDAQNDKEIDEKFQQALKELITSPIEVTGKLLRKMRFVYDKLNAMQIDRGLVETDKNMLGIHISKGPNEKLIFRRMDVNNAHELQKERSGILCYLNEMLFIFNKKGLIHYGCLRSYLEKGQGSKYIALFNPRFPANPKAQPSKFTSDSKIKQVGIGSATGIIKAHLDLDGHVRSYEVFGTLPEGSIEWFKEESGYGRVEDDPHH</sequence>
<dbReference type="EC" id="3.1.-.-" evidence="12"/>
<accession>E6WZS9</accession>
<evidence type="ECO:0000259" key="13">
    <source>
        <dbReference type="PROSITE" id="PS50031"/>
    </source>
</evidence>
<keyword evidence="7 12" id="KW-0694">RNA-binding</keyword>
<keyword evidence="16" id="KW-1185">Reference proteome</keyword>
<feature type="domain" description="HNH Cas9-type" evidence="14">
    <location>
        <begin position="540"/>
        <end position="691"/>
    </location>
</feature>
<evidence type="ECO:0000313" key="15">
    <source>
        <dbReference type="EMBL" id="ADV46720.1"/>
    </source>
</evidence>
<dbReference type="PROSITE" id="PS51749">
    <property type="entry name" value="HNH_CAS9"/>
    <property type="match status" value="1"/>
</dbReference>
<evidence type="ECO:0000256" key="7">
    <source>
        <dbReference type="ARBA" id="ARBA00022884"/>
    </source>
</evidence>
<keyword evidence="6" id="KW-0460">Magnesium</keyword>
<dbReference type="RefSeq" id="WP_013554409.1">
    <property type="nucleotide sequence ID" value="NC_014935.1"/>
</dbReference>
<dbReference type="PROSITE" id="PS50031">
    <property type="entry name" value="EH"/>
    <property type="match status" value="1"/>
</dbReference>
<dbReference type="AlphaFoldDB" id="E6WZS9"/>
<dbReference type="GO" id="GO:0004519">
    <property type="term" value="F:endonuclease activity"/>
    <property type="evidence" value="ECO:0007669"/>
    <property type="project" value="UniProtKB-UniRule"/>
</dbReference>
<dbReference type="STRING" id="749222.Nitsa_1472"/>
<dbReference type="InterPro" id="IPR033114">
    <property type="entry name" value="HNH_CAS9"/>
</dbReference>
<keyword evidence="3" id="KW-0479">Metal-binding</keyword>
<dbReference type="Pfam" id="PF13395">
    <property type="entry name" value="HNH_4"/>
    <property type="match status" value="1"/>
</dbReference>
<dbReference type="HAMAP" id="MF_01480">
    <property type="entry name" value="Cas9"/>
    <property type="match status" value="1"/>
</dbReference>
<comment type="similarity">
    <text evidence="12">Belongs to the CRISPR-associated Cas9 family.</text>
</comment>
<dbReference type="HOGENOM" id="CLU_277415_0_0_7"/>
<dbReference type="GO" id="GO:0016787">
    <property type="term" value="F:hydrolase activity"/>
    <property type="evidence" value="ECO:0007669"/>
    <property type="project" value="UniProtKB-KW"/>
</dbReference>
<evidence type="ECO:0000256" key="5">
    <source>
        <dbReference type="ARBA" id="ARBA00022801"/>
    </source>
</evidence>
<dbReference type="InterPro" id="IPR003615">
    <property type="entry name" value="HNH_nuc"/>
</dbReference>
<evidence type="ECO:0000256" key="1">
    <source>
        <dbReference type="ARBA" id="ARBA00001946"/>
    </source>
</evidence>
<dbReference type="Gene3D" id="3.30.420.10">
    <property type="entry name" value="Ribonuclease H-like superfamily/Ribonuclease H"/>
    <property type="match status" value="1"/>
</dbReference>
<dbReference type="eggNOG" id="COG3513">
    <property type="taxonomic scope" value="Bacteria"/>
</dbReference>
<evidence type="ECO:0000256" key="9">
    <source>
        <dbReference type="ARBA" id="ARBA00023125"/>
    </source>
</evidence>
<comment type="cofactor">
    <cofactor evidence="1">
        <name>Mg(2+)</name>
        <dbReference type="ChEBI" id="CHEBI:18420"/>
    </cofactor>
</comment>
<evidence type="ECO:0000256" key="11">
    <source>
        <dbReference type="ARBA" id="ARBA00046380"/>
    </source>
</evidence>
<keyword evidence="4 12" id="KW-0255">Endonuclease</keyword>
<dbReference type="Gene3D" id="1.10.30.50">
    <property type="match status" value="1"/>
</dbReference>
<evidence type="ECO:0000256" key="8">
    <source>
        <dbReference type="ARBA" id="ARBA00023118"/>
    </source>
</evidence>
<dbReference type="InterPro" id="IPR000261">
    <property type="entry name" value="EH_dom"/>
</dbReference>
<keyword evidence="5 12" id="KW-0378">Hydrolase</keyword>
<comment type="subunit">
    <text evidence="11 12">Monomer. Binds crRNA and tracrRNA.</text>
</comment>
<evidence type="ECO:0000313" key="16">
    <source>
        <dbReference type="Proteomes" id="UP000008633"/>
    </source>
</evidence>
<protein>
    <recommendedName>
        <fullName evidence="12">CRISPR-associated endonuclease Cas9</fullName>
        <ecNumber evidence="12">3.1.-.-</ecNumber>
    </recommendedName>
</protein>
<comment type="function">
    <text evidence="12">CRISPR (clustered regularly interspaced short palindromic repeat) is an adaptive immune system that provides protection against mobile genetic elements (viruses, transposable elements and conjugative plasmids). CRISPR clusters contain spacers, sequences complementary to antecedent mobile elements, and target invading nucleic acids. CRISPR clusters are transcribed and processed into CRISPR RNA (crRNA). In type II CRISPR systems correct processing of pre-crRNA requires a trans-encoded small RNA (tracrRNA), endogenous ribonuclease 3 (rnc) and this protein. The tracrRNA serves as a guide for ribonuclease 3-aided processing of pre-crRNA. Subsequently Cas9/crRNA/tracrRNA endonucleolytically cleaves linear or circular dsDNA target complementary to the spacer; Cas9 is inactive in the absence of the 2 guide RNAs (gRNA). Cas9 recognizes the protospacer adjacent motif (PAM) in the CRISPR repeat sequences to help distinguish self versus nonself, as targets within the bacterial CRISPR locus do not have PAMs. PAM recognition is also required for catalytic activity.</text>
</comment>
<evidence type="ECO:0000256" key="4">
    <source>
        <dbReference type="ARBA" id="ARBA00022759"/>
    </source>
</evidence>
<dbReference type="InterPro" id="IPR028629">
    <property type="entry name" value="Cas9"/>
</dbReference>
<evidence type="ECO:0000256" key="6">
    <source>
        <dbReference type="ARBA" id="ARBA00022842"/>
    </source>
</evidence>
<dbReference type="Proteomes" id="UP000008633">
    <property type="component" value="Chromosome"/>
</dbReference>
<dbReference type="KEGG" id="nsa:Nitsa_1472"/>
<comment type="caution">
    <text evidence="12">Lacks conserved residue(s) required for the propagation of feature annotation.</text>
</comment>
<evidence type="ECO:0000256" key="12">
    <source>
        <dbReference type="HAMAP-Rule" id="MF_01480"/>
    </source>
</evidence>
<dbReference type="NCBIfam" id="TIGR01865">
    <property type="entry name" value="cas_Csn1"/>
    <property type="match status" value="1"/>
</dbReference>
<reference evidence="15 16" key="1">
    <citation type="journal article" date="2011" name="Stand. Genomic Sci.">
        <title>Complete genome sequence of Nitratifractor salsuginis type strain (E9I37-1).</title>
        <authorList>
            <person name="Anderson I."/>
            <person name="Sikorski J."/>
            <person name="Zeytun A."/>
            <person name="Nolan M."/>
            <person name="Lapidus A."/>
            <person name="Lucas S."/>
            <person name="Hammon N."/>
            <person name="Deshpande S."/>
            <person name="Cheng J.F."/>
            <person name="Tapia R."/>
            <person name="Han C."/>
            <person name="Goodwin L."/>
            <person name="Pitluck S."/>
            <person name="Liolios K."/>
            <person name="Pagani I."/>
            <person name="Ivanova N."/>
            <person name="Huntemann M."/>
            <person name="Mavromatis K."/>
            <person name="Ovchinikova G."/>
            <person name="Pati A."/>
            <person name="Chen A."/>
            <person name="Palaniappan K."/>
            <person name="Land M."/>
            <person name="Hauser L."/>
            <person name="Brambilla E.M."/>
            <person name="Ngatchou-Djao O.D."/>
            <person name="Rohde M."/>
            <person name="Tindall B.J."/>
            <person name="Goker M."/>
            <person name="Detter J.C."/>
            <person name="Woyke T."/>
            <person name="Bristow J."/>
            <person name="Eisen J.A."/>
            <person name="Markowitz V."/>
            <person name="Hugenholtz P."/>
            <person name="Klenk H.P."/>
            <person name="Kyrpides N.C."/>
        </authorList>
    </citation>
    <scope>NUCLEOTIDE SEQUENCE [LARGE SCALE GENOMIC DNA]</scope>
    <source>
        <strain evidence="16">DSM 16511 / JCM 12458 / E9I37-1</strain>
    </source>
</reference>
<name>E6WZS9_NITSE</name>
<keyword evidence="2 12" id="KW-0540">Nuclease</keyword>
<keyword evidence="9 12" id="KW-0238">DNA-binding</keyword>
<dbReference type="GO" id="GO:0003723">
    <property type="term" value="F:RNA binding"/>
    <property type="evidence" value="ECO:0007669"/>
    <property type="project" value="UniProtKB-UniRule"/>
</dbReference>
<dbReference type="EMBL" id="CP002452">
    <property type="protein sequence ID" value="ADV46720.1"/>
    <property type="molecule type" value="Genomic_DNA"/>
</dbReference>
<evidence type="ECO:0000259" key="14">
    <source>
        <dbReference type="PROSITE" id="PS51749"/>
    </source>
</evidence>